<evidence type="ECO:0000313" key="2">
    <source>
        <dbReference type="EMBL" id="GKU99422.1"/>
    </source>
</evidence>
<accession>A0AAV5INE0</accession>
<evidence type="ECO:0000313" key="3">
    <source>
        <dbReference type="Proteomes" id="UP001054252"/>
    </source>
</evidence>
<name>A0AAV5INE0_9ROSI</name>
<feature type="region of interest" description="Disordered" evidence="1">
    <location>
        <begin position="1"/>
        <end position="25"/>
    </location>
</feature>
<sequence>MKLKHRIPKPFTFSKKDPGQARPFKRPAPAVLLLPAAATRRKKRREPGTSFEKPKFRICPALLLTAGCSLLVSANCLDFLPRESPALPPASSPLLGPVLAGFSGMLTALQAPNLSIYLVVICCLVVSESLQKIGDNSGSFRMRFKH</sequence>
<reference evidence="2 3" key="1">
    <citation type="journal article" date="2021" name="Commun. Biol.">
        <title>The genome of Shorea leprosula (Dipterocarpaceae) highlights the ecological relevance of drought in aseasonal tropical rainforests.</title>
        <authorList>
            <person name="Ng K.K.S."/>
            <person name="Kobayashi M.J."/>
            <person name="Fawcett J.A."/>
            <person name="Hatakeyama M."/>
            <person name="Paape T."/>
            <person name="Ng C.H."/>
            <person name="Ang C.C."/>
            <person name="Tnah L.H."/>
            <person name="Lee C.T."/>
            <person name="Nishiyama T."/>
            <person name="Sese J."/>
            <person name="O'Brien M.J."/>
            <person name="Copetti D."/>
            <person name="Mohd Noor M.I."/>
            <person name="Ong R.C."/>
            <person name="Putra M."/>
            <person name="Sireger I.Z."/>
            <person name="Indrioko S."/>
            <person name="Kosugi Y."/>
            <person name="Izuno A."/>
            <person name="Isagi Y."/>
            <person name="Lee S.L."/>
            <person name="Shimizu K.K."/>
        </authorList>
    </citation>
    <scope>NUCLEOTIDE SEQUENCE [LARGE SCALE GENOMIC DNA]</scope>
    <source>
        <strain evidence="2">214</strain>
    </source>
</reference>
<dbReference type="AlphaFoldDB" id="A0AAV5INE0"/>
<dbReference type="EMBL" id="BPVZ01000014">
    <property type="protein sequence ID" value="GKU99422.1"/>
    <property type="molecule type" value="Genomic_DNA"/>
</dbReference>
<protein>
    <submittedName>
        <fullName evidence="2">Uncharacterized protein</fullName>
    </submittedName>
</protein>
<gene>
    <name evidence="2" type="ORF">SLEP1_g12275</name>
</gene>
<dbReference type="Proteomes" id="UP001054252">
    <property type="component" value="Unassembled WGS sequence"/>
</dbReference>
<organism evidence="2 3">
    <name type="scientific">Rubroshorea leprosula</name>
    <dbReference type="NCBI Taxonomy" id="152421"/>
    <lineage>
        <taxon>Eukaryota</taxon>
        <taxon>Viridiplantae</taxon>
        <taxon>Streptophyta</taxon>
        <taxon>Embryophyta</taxon>
        <taxon>Tracheophyta</taxon>
        <taxon>Spermatophyta</taxon>
        <taxon>Magnoliopsida</taxon>
        <taxon>eudicotyledons</taxon>
        <taxon>Gunneridae</taxon>
        <taxon>Pentapetalae</taxon>
        <taxon>rosids</taxon>
        <taxon>malvids</taxon>
        <taxon>Malvales</taxon>
        <taxon>Dipterocarpaceae</taxon>
        <taxon>Rubroshorea</taxon>
    </lineage>
</organism>
<keyword evidence="3" id="KW-1185">Reference proteome</keyword>
<comment type="caution">
    <text evidence="2">The sequence shown here is derived from an EMBL/GenBank/DDBJ whole genome shotgun (WGS) entry which is preliminary data.</text>
</comment>
<evidence type="ECO:0000256" key="1">
    <source>
        <dbReference type="SAM" id="MobiDB-lite"/>
    </source>
</evidence>
<proteinExistence type="predicted"/>